<sequence length="40" mass="4315">MPLFLLGKALEYFRGKNLIESAVGRDPQPGSPDDWPGQGG</sequence>
<gene>
    <name evidence="1" type="ORF">CSF007_14945</name>
</gene>
<reference evidence="1" key="1">
    <citation type="journal article" date="2015" name="Genome Announc.">
        <title>Complete Genome Sequence of Yersinia ruckeri Strain CSF007-82, Etiologic Agent of Red Mouth Disease in Salmonid Fish.</title>
        <authorList>
            <person name="Nelson M.C."/>
            <person name="LaPatra S.E."/>
            <person name="Welch T.J."/>
            <person name="Graf J."/>
        </authorList>
    </citation>
    <scope>NUCLEOTIDE SEQUENCE</scope>
    <source>
        <strain evidence="1">CSF007-82</strain>
    </source>
</reference>
<organism evidence="1">
    <name type="scientific">Yersinia ruckeri</name>
    <dbReference type="NCBI Taxonomy" id="29486"/>
    <lineage>
        <taxon>Bacteria</taxon>
        <taxon>Pseudomonadati</taxon>
        <taxon>Pseudomonadota</taxon>
        <taxon>Gammaproteobacteria</taxon>
        <taxon>Enterobacterales</taxon>
        <taxon>Yersiniaceae</taxon>
        <taxon>Yersinia</taxon>
    </lineage>
</organism>
<name>A0A0A8VK54_YERRU</name>
<protein>
    <submittedName>
        <fullName evidence="1">Uncharacterized protein</fullName>
    </submittedName>
</protein>
<proteinExistence type="predicted"/>
<dbReference type="AlphaFoldDB" id="A0A0A8VK54"/>
<evidence type="ECO:0000313" key="1">
    <source>
        <dbReference type="EMBL" id="CEK28713.1"/>
    </source>
</evidence>
<dbReference type="EMBL" id="LN681231">
    <property type="protein sequence ID" value="CEK28713.1"/>
    <property type="molecule type" value="Genomic_DNA"/>
</dbReference>
<accession>A0A0A8VK54</accession>